<sequence>ERKTSPPPRYRGRRGLPQLAARAPFSDAPSPWLRSPTRAPAARQTRPLRAPSSLFAVVPGDRFGDELLPGQGRLRLTVRAGGEESRHGDGAEGLRRSRPEPEETRGVRVWGQPRLPSPDPDPRSRLHGLPLALHGARGPRDTNQLSCRVPLSR</sequence>
<evidence type="ECO:0000256" key="1">
    <source>
        <dbReference type="SAM" id="MobiDB-lite"/>
    </source>
</evidence>
<organism evidence="2">
    <name type="scientific">Mus musculus</name>
    <name type="common">Mouse</name>
    <dbReference type="NCBI Taxonomy" id="10090"/>
    <lineage>
        <taxon>Eukaryota</taxon>
        <taxon>Metazoa</taxon>
        <taxon>Chordata</taxon>
        <taxon>Craniata</taxon>
        <taxon>Vertebrata</taxon>
        <taxon>Euteleostomi</taxon>
        <taxon>Mammalia</taxon>
        <taxon>Eutheria</taxon>
        <taxon>Euarchontoglires</taxon>
        <taxon>Glires</taxon>
        <taxon>Rodentia</taxon>
        <taxon>Myomorpha</taxon>
        <taxon>Muroidea</taxon>
        <taxon>Muridae</taxon>
        <taxon>Murinae</taxon>
        <taxon>Mus</taxon>
        <taxon>Mus</taxon>
    </lineage>
</organism>
<dbReference type="AlphaFoldDB" id="Q3UMI6"/>
<reference evidence="2" key="6">
    <citation type="submission" date="2004-03" db="EMBL/GenBank/DDBJ databases">
        <authorList>
            <person name="Arakawa T."/>
            <person name="Carninci P."/>
            <person name="Fukuda S."/>
            <person name="Hashizume W."/>
            <person name="Hayashida K."/>
            <person name="Hori F."/>
            <person name="Iida J."/>
            <person name="Imamura K."/>
            <person name="Imotani K."/>
            <person name="Itoh M."/>
            <person name="Kanagawa S."/>
            <person name="Kawai J."/>
            <person name="Kojima M."/>
            <person name="Konno H."/>
            <person name="Murata M."/>
            <person name="Nakamura M."/>
            <person name="Ninomiya N."/>
            <person name="Nishiyori H."/>
            <person name="Nomura K."/>
            <person name="Ohno M."/>
            <person name="Sakazume N."/>
            <person name="Sano H."/>
            <person name="Sasaki D."/>
            <person name="Shibata K."/>
            <person name="Shiraki T."/>
            <person name="Tagami M."/>
            <person name="Tagami Y."/>
            <person name="Waki K."/>
            <person name="Watahiki A."/>
            <person name="Muramatsu M."/>
            <person name="Hayashizaki Y."/>
        </authorList>
    </citation>
    <scope>NUCLEOTIDE SEQUENCE</scope>
    <source>
        <tissue evidence="2">Lung</tissue>
    </source>
</reference>
<dbReference type="EMBL" id="AK144875">
    <property type="protein sequence ID" value="BAE26112.1"/>
    <property type="molecule type" value="mRNA"/>
</dbReference>
<reference evidence="2" key="8">
    <citation type="journal article" date="2005" name="Science">
        <title>Antisense Transcription in the Mammalian Transcriptome.</title>
        <authorList>
            <consortium name="RIKEN Genome Exploration Research Group and Genome Science Group (Genome Network Project Core Group) and the FANTOM Consortium"/>
        </authorList>
    </citation>
    <scope>NUCLEOTIDE SEQUENCE</scope>
    <source>
        <tissue evidence="2">Lung</tissue>
    </source>
</reference>
<evidence type="ECO:0000313" key="3">
    <source>
        <dbReference type="MGI" id="MGI:3642131"/>
    </source>
</evidence>
<evidence type="ECO:0000313" key="2">
    <source>
        <dbReference type="EMBL" id="BAE26112.1"/>
    </source>
</evidence>
<accession>Q3UMI6</accession>
<feature type="non-terminal residue" evidence="2">
    <location>
        <position position="1"/>
    </location>
</feature>
<gene>
    <name evidence="3" type="primary">G730046D07Rik</name>
</gene>
<dbReference type="AGR" id="MGI:3642131"/>
<feature type="compositionally biased region" description="Basic and acidic residues" evidence="1">
    <location>
        <begin position="81"/>
        <end position="106"/>
    </location>
</feature>
<feature type="region of interest" description="Disordered" evidence="1">
    <location>
        <begin position="1"/>
        <end position="50"/>
    </location>
</feature>
<reference evidence="2" key="2">
    <citation type="journal article" date="2000" name="Genome Res.">
        <title>Normalization and subtraction of cap-trapper-selected cDNAs to prepare full-length cDNA libraries for rapid discovery of new genes.</title>
        <authorList>
            <person name="Carninci P."/>
            <person name="Shibata Y."/>
            <person name="Hayatsu N."/>
            <person name="Sugahara Y."/>
            <person name="Shibata K."/>
            <person name="Itoh M."/>
            <person name="Konno H."/>
            <person name="Okazaki Y."/>
            <person name="Muramatsu M."/>
            <person name="Hayashizaki Y."/>
        </authorList>
    </citation>
    <scope>NUCLEOTIDE SEQUENCE</scope>
    <source>
        <tissue evidence="2">Lung</tissue>
    </source>
</reference>
<reference evidence="2" key="4">
    <citation type="journal article" date="2001" name="Nature">
        <title>Functional annotation of a full-length mouse cDNA collection.</title>
        <authorList>
            <consortium name="The RIKEN Genome Exploration Research Group Phase II Team and the FANTOM Consortium"/>
        </authorList>
    </citation>
    <scope>NUCLEOTIDE SEQUENCE</scope>
    <source>
        <tissue evidence="2">Lung</tissue>
    </source>
</reference>
<protein>
    <submittedName>
        <fullName evidence="2">Uncharacterized protein</fullName>
    </submittedName>
</protein>
<reference evidence="2" key="3">
    <citation type="journal article" date="2000" name="Genome Res.">
        <title>RIKEN integrated sequence analysis (RISA) system--384-format sequencing pipeline with 384 multicapillary sequencer.</title>
        <authorList>
            <person name="Shibata K."/>
            <person name="Itoh M."/>
            <person name="Aizawa K."/>
            <person name="Nagaoka S."/>
            <person name="Sasaki N."/>
            <person name="Carninci P."/>
            <person name="Konno H."/>
            <person name="Akiyama J."/>
            <person name="Nishi K."/>
            <person name="Kitsunai T."/>
            <person name="Tashiro H."/>
            <person name="Itoh M."/>
            <person name="Sumi N."/>
            <person name="Ishii Y."/>
            <person name="Nakamura S."/>
            <person name="Hazama M."/>
            <person name="Nishine T."/>
            <person name="Harada A."/>
            <person name="Yamamoto R."/>
            <person name="Matsumoto H."/>
            <person name="Sakaguchi S."/>
            <person name="Ikegami T."/>
            <person name="Kashiwagi K."/>
            <person name="Fujiwake S."/>
            <person name="Inoue K."/>
            <person name="Togawa Y."/>
            <person name="Izawa M."/>
            <person name="Ohara E."/>
            <person name="Watahiki M."/>
            <person name="Yoneda Y."/>
            <person name="Ishikawa T."/>
            <person name="Ozawa K."/>
            <person name="Tanaka T."/>
            <person name="Matsuura S."/>
            <person name="Kawai J."/>
            <person name="Okazaki Y."/>
            <person name="Muramatsu M."/>
            <person name="Inoue Y."/>
            <person name="Kira A."/>
            <person name="Hayashizaki Y."/>
        </authorList>
    </citation>
    <scope>NUCLEOTIDE SEQUENCE</scope>
    <source>
        <tissue evidence="2">Lung</tissue>
    </source>
</reference>
<dbReference type="MGI" id="MGI:3642131">
    <property type="gene designation" value="G730046D07Rik"/>
</dbReference>
<feature type="region of interest" description="Disordered" evidence="1">
    <location>
        <begin position="78"/>
        <end position="153"/>
    </location>
</feature>
<reference evidence="2" key="1">
    <citation type="journal article" date="1999" name="Methods Enzymol.">
        <title>High-efficiency full-length cDNA cloning.</title>
        <authorList>
            <person name="Carninci P."/>
            <person name="Hayashizaki Y."/>
        </authorList>
    </citation>
    <scope>NUCLEOTIDE SEQUENCE</scope>
    <source>
        <tissue evidence="2">Lung</tissue>
    </source>
</reference>
<reference evidence="2" key="7">
    <citation type="journal article" date="2005" name="Science">
        <title>The Transcriptional Landscape of the Mammalian Genome.</title>
        <authorList>
            <consortium name="The FANTOM Consortium"/>
            <consortium name="Riken Genome Exploration Research Group and Genome Science Group (Genome Network Project Core Group)"/>
        </authorList>
    </citation>
    <scope>NUCLEOTIDE SEQUENCE</scope>
    <source>
        <tissue evidence="2">Lung</tissue>
    </source>
</reference>
<proteinExistence type="evidence at transcript level"/>
<name>Q3UMI6_MOUSE</name>
<reference evidence="2" key="5">
    <citation type="journal article" date="2002" name="Nature">
        <title>Analysis of the mouse transcriptome based on functional annotation of 60,770 full-length cDNAs.</title>
        <authorList>
            <consortium name="The FANTOM Consortium and the RIKEN Genome Exploration Research Group Phase I and II Team"/>
        </authorList>
    </citation>
    <scope>NUCLEOTIDE SEQUENCE</scope>
    <source>
        <tissue evidence="2">Lung</tissue>
    </source>
</reference>